<dbReference type="EMBL" id="JAJFZV010000007">
    <property type="protein sequence ID" value="MCC3297777.1"/>
    <property type="molecule type" value="Genomic_DNA"/>
</dbReference>
<sequence length="217" mass="24212">MAEWRKVFGPRGQSYRRVLGAAAAAVSAAGVYFRIIRPQLRRTDAGGELPGDSFLSGKVLQYTHSMMVPAQAGDVWPYLNRVGHSRAGWYVFNRLAAPDSTAPVVSLLPPRHELDVGDVMSSGTGQRLHIKEVQPNEWMLWADGDSRCTWLWMLQSVRLNQTRLLVRGRFRYAARDPGSLAAAPLAAVDWATMRRCVRTIRDRAAVRSATRLGNPNR</sequence>
<protein>
    <submittedName>
        <fullName evidence="1">Uncharacterized protein</fullName>
    </submittedName>
</protein>
<proteinExistence type="predicted"/>
<evidence type="ECO:0000313" key="1">
    <source>
        <dbReference type="EMBL" id="MCC3297777.1"/>
    </source>
</evidence>
<dbReference type="RefSeq" id="WP_227895653.1">
    <property type="nucleotide sequence ID" value="NZ_CP099466.1"/>
</dbReference>
<reference evidence="1" key="1">
    <citation type="submission" date="2021-10" db="EMBL/GenBank/DDBJ databases">
        <title>Novel species in genus Arthrobacter.</title>
        <authorList>
            <person name="Liu Y."/>
        </authorList>
    </citation>
    <scope>NUCLEOTIDE SEQUENCE</scope>
    <source>
        <strain evidence="1">Zg-Y453</strain>
    </source>
</reference>
<keyword evidence="2" id="KW-1185">Reference proteome</keyword>
<dbReference type="Proteomes" id="UP001139158">
    <property type="component" value="Unassembled WGS sequence"/>
</dbReference>
<gene>
    <name evidence="1" type="ORF">LJ757_08180</name>
</gene>
<accession>A0A9X1SCM9</accession>
<dbReference type="AlphaFoldDB" id="A0A9X1SCM9"/>
<evidence type="ECO:0000313" key="2">
    <source>
        <dbReference type="Proteomes" id="UP001139158"/>
    </source>
</evidence>
<organism evidence="1 2">
    <name type="scientific">Arthrobacter caoxuetaonis</name>
    <dbReference type="NCBI Taxonomy" id="2886935"/>
    <lineage>
        <taxon>Bacteria</taxon>
        <taxon>Bacillati</taxon>
        <taxon>Actinomycetota</taxon>
        <taxon>Actinomycetes</taxon>
        <taxon>Micrococcales</taxon>
        <taxon>Micrococcaceae</taxon>
        <taxon>Arthrobacter</taxon>
    </lineage>
</organism>
<name>A0A9X1SCM9_9MICC</name>
<comment type="caution">
    <text evidence="1">The sequence shown here is derived from an EMBL/GenBank/DDBJ whole genome shotgun (WGS) entry which is preliminary data.</text>
</comment>